<feature type="compositionally biased region" description="Basic and acidic residues" evidence="3">
    <location>
        <begin position="52"/>
        <end position="64"/>
    </location>
</feature>
<dbReference type="SUPFAM" id="SSF53098">
    <property type="entry name" value="Ribonuclease H-like"/>
    <property type="match status" value="1"/>
</dbReference>
<dbReference type="PANTHER" id="PTHR46889">
    <property type="entry name" value="TRANSPOSASE INSF FOR INSERTION SEQUENCE IS3B-RELATED"/>
    <property type="match status" value="1"/>
</dbReference>
<evidence type="ECO:0000313" key="5">
    <source>
        <dbReference type="EMBL" id="HIZ41386.1"/>
    </source>
</evidence>
<dbReference type="InterPro" id="IPR050900">
    <property type="entry name" value="Transposase_IS3/IS150/IS904"/>
</dbReference>
<dbReference type="InterPro" id="IPR048020">
    <property type="entry name" value="Transpos_IS3"/>
</dbReference>
<dbReference type="InterPro" id="IPR001584">
    <property type="entry name" value="Integrase_cat-core"/>
</dbReference>
<accession>A0A9D2EQ13</accession>
<dbReference type="PROSITE" id="PS50994">
    <property type="entry name" value="INTEGRASE"/>
    <property type="match status" value="1"/>
</dbReference>
<dbReference type="Pfam" id="PF13333">
    <property type="entry name" value="rve_2"/>
    <property type="match status" value="1"/>
</dbReference>
<evidence type="ECO:0000313" key="6">
    <source>
        <dbReference type="Proteomes" id="UP000824048"/>
    </source>
</evidence>
<dbReference type="GO" id="GO:0015074">
    <property type="term" value="P:DNA integration"/>
    <property type="evidence" value="ECO:0007669"/>
    <property type="project" value="InterPro"/>
</dbReference>
<feature type="domain" description="Integrase catalytic" evidence="4">
    <location>
        <begin position="303"/>
        <end position="467"/>
    </location>
</feature>
<feature type="coiled-coil region" evidence="2">
    <location>
        <begin position="145"/>
        <end position="172"/>
    </location>
</feature>
<dbReference type="Pfam" id="PF00665">
    <property type="entry name" value="rve"/>
    <property type="match status" value="1"/>
</dbReference>
<dbReference type="InterPro" id="IPR025948">
    <property type="entry name" value="HTH-like_dom"/>
</dbReference>
<evidence type="ECO:0000256" key="2">
    <source>
        <dbReference type="SAM" id="Coils"/>
    </source>
</evidence>
<evidence type="ECO:0000259" key="4">
    <source>
        <dbReference type="PROSITE" id="PS50994"/>
    </source>
</evidence>
<protein>
    <submittedName>
        <fullName evidence="5">IS3 family transposase</fullName>
    </submittedName>
</protein>
<dbReference type="InterPro" id="IPR009057">
    <property type="entry name" value="Homeodomain-like_sf"/>
</dbReference>
<proteinExistence type="predicted"/>
<dbReference type="SUPFAM" id="SSF46689">
    <property type="entry name" value="Homeodomain-like"/>
    <property type="match status" value="1"/>
</dbReference>
<dbReference type="AlphaFoldDB" id="A0A9D2EQ13"/>
<dbReference type="InterPro" id="IPR012337">
    <property type="entry name" value="RNaseH-like_sf"/>
</dbReference>
<dbReference type="EMBL" id="DXBP01000018">
    <property type="protein sequence ID" value="HIZ41386.1"/>
    <property type="molecule type" value="Genomic_DNA"/>
</dbReference>
<dbReference type="InterPro" id="IPR036397">
    <property type="entry name" value="RNaseH_sf"/>
</dbReference>
<name>A0A9D2EQ13_9FIRM</name>
<feature type="region of interest" description="Disordered" evidence="3">
    <location>
        <begin position="47"/>
        <end position="70"/>
    </location>
</feature>
<reference evidence="5" key="1">
    <citation type="journal article" date="2021" name="PeerJ">
        <title>Extensive microbial diversity within the chicken gut microbiome revealed by metagenomics and culture.</title>
        <authorList>
            <person name="Gilroy R."/>
            <person name="Ravi A."/>
            <person name="Getino M."/>
            <person name="Pursley I."/>
            <person name="Horton D.L."/>
            <person name="Alikhan N.F."/>
            <person name="Baker D."/>
            <person name="Gharbi K."/>
            <person name="Hall N."/>
            <person name="Watson M."/>
            <person name="Adriaenssens E.M."/>
            <person name="Foster-Nyarko E."/>
            <person name="Jarju S."/>
            <person name="Secka A."/>
            <person name="Antonio M."/>
            <person name="Oren A."/>
            <person name="Chaudhuri R.R."/>
            <person name="La Ragione R."/>
            <person name="Hildebrand F."/>
            <person name="Pallen M.J."/>
        </authorList>
    </citation>
    <scope>NUCLEOTIDE SEQUENCE</scope>
    <source>
        <strain evidence="5">ChiSxjej1B13-11774</strain>
    </source>
</reference>
<dbReference type="Pfam" id="PF13276">
    <property type="entry name" value="HTH_21"/>
    <property type="match status" value="1"/>
</dbReference>
<reference evidence="5" key="2">
    <citation type="submission" date="2021-04" db="EMBL/GenBank/DDBJ databases">
        <authorList>
            <person name="Gilroy R."/>
        </authorList>
    </citation>
    <scope>NUCLEOTIDE SEQUENCE</scope>
    <source>
        <strain evidence="5">ChiSxjej1B13-11774</strain>
    </source>
</reference>
<dbReference type="Gene3D" id="3.30.420.10">
    <property type="entry name" value="Ribonuclease H-like superfamily/Ribonuclease H"/>
    <property type="match status" value="1"/>
</dbReference>
<evidence type="ECO:0000256" key="3">
    <source>
        <dbReference type="SAM" id="MobiDB-lite"/>
    </source>
</evidence>
<dbReference type="Proteomes" id="UP000824048">
    <property type="component" value="Unassembled WGS sequence"/>
</dbReference>
<organism evidence="5 6">
    <name type="scientific">Candidatus Gemmiger excrementigallinarum</name>
    <dbReference type="NCBI Taxonomy" id="2838609"/>
    <lineage>
        <taxon>Bacteria</taxon>
        <taxon>Bacillati</taxon>
        <taxon>Bacillota</taxon>
        <taxon>Clostridia</taxon>
        <taxon>Eubacteriales</taxon>
        <taxon>Gemmiger</taxon>
    </lineage>
</organism>
<gene>
    <name evidence="5" type="ORF">H9811_02370</name>
</gene>
<comment type="function">
    <text evidence="1">Involved in the transposition of the insertion sequence.</text>
</comment>
<dbReference type="GO" id="GO:0003676">
    <property type="term" value="F:nucleic acid binding"/>
    <property type="evidence" value="ECO:0007669"/>
    <property type="project" value="InterPro"/>
</dbReference>
<keyword evidence="2" id="KW-0175">Coiled coil</keyword>
<sequence>MYTKEQEEAALKEYARLGSVHAVIQRLGYPSKSTLYRWYERRNAGFKNNHGRTAESPEKTDHKCNAPGHPRHPSAEFKYVVLRRCFELGEDVEYVSREIGYSRMSIYVWRRKYLKYGMIGLMSKKKSIPRQPLPSSDTTPQSEELQALREQIQDLQFEVDVLKETLAVLKKDPGVDLTALKNREKAVIIGALREKYALPMLLSYFHMARSSYYYQQAIMNKPDKYLPFRAQITSIFHENRGVYGYRRIHLALKRGGITLSEKIIRHIMKEEGLAVSVPKRAKYSSYLGEITPEVDNIVSRDFHAKQPYEKLLTDITEFALPDGKLYLSAMIDCFDGMVVGWTIGSRPNAALVNSMLDEVIAKLPDGCHPTVHSDRGCHYRWPGWIERMEEAGLTRSMSKKGCSPDNAACEGFFGRLKNEMFYGRSWIGKSLDAFAQDLDDYINWYNRKRIKLSLGGRSPWEYRQHLGLIA</sequence>
<dbReference type="NCBIfam" id="NF033516">
    <property type="entry name" value="transpos_IS3"/>
    <property type="match status" value="1"/>
</dbReference>
<dbReference type="PANTHER" id="PTHR46889:SF4">
    <property type="entry name" value="TRANSPOSASE INSO FOR INSERTION SEQUENCE ELEMENT IS911B-RELATED"/>
    <property type="match status" value="1"/>
</dbReference>
<comment type="caution">
    <text evidence="5">The sequence shown here is derived from an EMBL/GenBank/DDBJ whole genome shotgun (WGS) entry which is preliminary data.</text>
</comment>
<evidence type="ECO:0000256" key="1">
    <source>
        <dbReference type="ARBA" id="ARBA00002286"/>
    </source>
</evidence>